<dbReference type="Proteomes" id="UP000187609">
    <property type="component" value="Unassembled WGS sequence"/>
</dbReference>
<dbReference type="AlphaFoldDB" id="A0A1J6J4A7"/>
<protein>
    <submittedName>
        <fullName evidence="1">Uncharacterized protein</fullName>
    </submittedName>
</protein>
<organism evidence="1 2">
    <name type="scientific">Nicotiana attenuata</name>
    <name type="common">Coyote tobacco</name>
    <dbReference type="NCBI Taxonomy" id="49451"/>
    <lineage>
        <taxon>Eukaryota</taxon>
        <taxon>Viridiplantae</taxon>
        <taxon>Streptophyta</taxon>
        <taxon>Embryophyta</taxon>
        <taxon>Tracheophyta</taxon>
        <taxon>Spermatophyta</taxon>
        <taxon>Magnoliopsida</taxon>
        <taxon>eudicotyledons</taxon>
        <taxon>Gunneridae</taxon>
        <taxon>Pentapetalae</taxon>
        <taxon>asterids</taxon>
        <taxon>lamiids</taxon>
        <taxon>Solanales</taxon>
        <taxon>Solanaceae</taxon>
        <taxon>Nicotianoideae</taxon>
        <taxon>Nicotianeae</taxon>
        <taxon>Nicotiana</taxon>
    </lineage>
</organism>
<gene>
    <name evidence="1" type="ORF">A4A49_63319</name>
</gene>
<dbReference type="EMBL" id="MJEQ01037183">
    <property type="protein sequence ID" value="OIT07504.1"/>
    <property type="molecule type" value="Genomic_DNA"/>
</dbReference>
<proteinExistence type="predicted"/>
<name>A0A1J6J4A7_NICAT</name>
<accession>A0A1J6J4A7</accession>
<dbReference type="Gramene" id="OIT07504">
    <property type="protein sequence ID" value="OIT07504"/>
    <property type="gene ID" value="A4A49_63319"/>
</dbReference>
<comment type="caution">
    <text evidence="1">The sequence shown here is derived from an EMBL/GenBank/DDBJ whole genome shotgun (WGS) entry which is preliminary data.</text>
</comment>
<keyword evidence="2" id="KW-1185">Reference proteome</keyword>
<evidence type="ECO:0000313" key="2">
    <source>
        <dbReference type="Proteomes" id="UP000187609"/>
    </source>
</evidence>
<evidence type="ECO:0000313" key="1">
    <source>
        <dbReference type="EMBL" id="OIT07504.1"/>
    </source>
</evidence>
<reference evidence="1" key="1">
    <citation type="submission" date="2016-11" db="EMBL/GenBank/DDBJ databases">
        <title>The genome of Nicotiana attenuata.</title>
        <authorList>
            <person name="Xu S."/>
            <person name="Brockmoeller T."/>
            <person name="Gaquerel E."/>
            <person name="Navarro A."/>
            <person name="Kuhl H."/>
            <person name="Gase K."/>
            <person name="Ling Z."/>
            <person name="Zhou W."/>
            <person name="Kreitzer C."/>
            <person name="Stanke M."/>
            <person name="Tang H."/>
            <person name="Lyons E."/>
            <person name="Pandey P."/>
            <person name="Pandey S.P."/>
            <person name="Timmermann B."/>
            <person name="Baldwin I.T."/>
        </authorList>
    </citation>
    <scope>NUCLEOTIDE SEQUENCE [LARGE SCALE GENOMIC DNA]</scope>
    <source>
        <strain evidence="1">UT</strain>
    </source>
</reference>
<sequence>IQRMARVVVKHNYSEQYRVADALAKQGAKTNFLGRTTMLPAPPVFANELFWTDIVGIEVTRNILACNIDNLEQSLSDIGGLQYPPN</sequence>
<feature type="non-terminal residue" evidence="1">
    <location>
        <position position="1"/>
    </location>
</feature>
<feature type="non-terminal residue" evidence="1">
    <location>
        <position position="86"/>
    </location>
</feature>